<evidence type="ECO:0000313" key="2">
    <source>
        <dbReference type="EMBL" id="MCY1142195.1"/>
    </source>
</evidence>
<reference evidence="2" key="1">
    <citation type="submission" date="2022-11" db="EMBL/GenBank/DDBJ databases">
        <authorList>
            <person name="Somphong A."/>
            <person name="Phongsopitanun W."/>
        </authorList>
    </citation>
    <scope>NUCLEOTIDE SEQUENCE</scope>
    <source>
        <strain evidence="2">Pm04-4</strain>
    </source>
</reference>
<evidence type="ECO:0000313" key="3">
    <source>
        <dbReference type="Proteomes" id="UP001151002"/>
    </source>
</evidence>
<dbReference type="SUPFAM" id="SSF55729">
    <property type="entry name" value="Acyl-CoA N-acyltransferases (Nat)"/>
    <property type="match status" value="1"/>
</dbReference>
<organism evidence="2 3">
    <name type="scientific">Paractinoplanes pyxinae</name>
    <dbReference type="NCBI Taxonomy" id="2997416"/>
    <lineage>
        <taxon>Bacteria</taxon>
        <taxon>Bacillati</taxon>
        <taxon>Actinomycetota</taxon>
        <taxon>Actinomycetes</taxon>
        <taxon>Micromonosporales</taxon>
        <taxon>Micromonosporaceae</taxon>
        <taxon>Paractinoplanes</taxon>
    </lineage>
</organism>
<dbReference type="EMBL" id="JAPNTZ010000011">
    <property type="protein sequence ID" value="MCY1142195.1"/>
    <property type="molecule type" value="Genomic_DNA"/>
</dbReference>
<dbReference type="InterPro" id="IPR016181">
    <property type="entry name" value="Acyl_CoA_acyltransferase"/>
</dbReference>
<dbReference type="RefSeq" id="WP_267566619.1">
    <property type="nucleotide sequence ID" value="NZ_JAPNTZ010000011.1"/>
</dbReference>
<evidence type="ECO:0000259" key="1">
    <source>
        <dbReference type="Pfam" id="PF13302"/>
    </source>
</evidence>
<name>A0ABT4B8K1_9ACTN</name>
<dbReference type="Gene3D" id="3.40.630.30">
    <property type="match status" value="1"/>
</dbReference>
<feature type="domain" description="N-acetyltransferase" evidence="1">
    <location>
        <begin position="19"/>
        <end position="166"/>
    </location>
</feature>
<dbReference type="InterPro" id="IPR000182">
    <property type="entry name" value="GNAT_dom"/>
</dbReference>
<comment type="caution">
    <text evidence="2">The sequence shown here is derived from an EMBL/GenBank/DDBJ whole genome shotgun (WGS) entry which is preliminary data.</text>
</comment>
<accession>A0ABT4B8K1</accession>
<dbReference type="Pfam" id="PF13302">
    <property type="entry name" value="Acetyltransf_3"/>
    <property type="match status" value="1"/>
</dbReference>
<dbReference type="PANTHER" id="PTHR43610:SF1">
    <property type="entry name" value="N-ACETYLTRANSFERASE DOMAIN-CONTAINING PROTEIN"/>
    <property type="match status" value="1"/>
</dbReference>
<protein>
    <submittedName>
        <fullName evidence="2">GNAT family protein</fullName>
    </submittedName>
</protein>
<dbReference type="PANTHER" id="PTHR43610">
    <property type="entry name" value="BLL6696 PROTEIN"/>
    <property type="match status" value="1"/>
</dbReference>
<proteinExistence type="predicted"/>
<gene>
    <name evidence="2" type="ORF">OWR29_29725</name>
</gene>
<sequence length="210" mass="22992">MTDDGLWYAMPVLAGRLMRLEPLTIEHAPGYLAATGSADESAAIFRWQSPAGGALTPPVTVDDTAGHIRNALHGRAQGRRLPYAQIDLVTGAFAGTTSLGDLDPLQRSLTIGYTWLGRRWWGAGLNAEAKLLLMSYAFETLGAVRVAWVTDIRNTRAQAAIEGLGAVREGVLRKHRRRADGSWRDTVVYAMLDDEWPHAKDALAARVLRF</sequence>
<keyword evidence="3" id="KW-1185">Reference proteome</keyword>
<dbReference type="Proteomes" id="UP001151002">
    <property type="component" value="Unassembled WGS sequence"/>
</dbReference>